<proteinExistence type="predicted"/>
<gene>
    <name evidence="2" type="ORF">ILUMI_02659</name>
</gene>
<dbReference type="EMBL" id="VTPC01001004">
    <property type="protein sequence ID" value="KAF2903529.1"/>
    <property type="molecule type" value="Genomic_DNA"/>
</dbReference>
<dbReference type="Proteomes" id="UP000801492">
    <property type="component" value="Unassembled WGS sequence"/>
</dbReference>
<accession>A0A8K0DG41</accession>
<evidence type="ECO:0000313" key="2">
    <source>
        <dbReference type="EMBL" id="KAF2903529.1"/>
    </source>
</evidence>
<reference evidence="2" key="1">
    <citation type="submission" date="2019-08" db="EMBL/GenBank/DDBJ databases">
        <title>The genome of the North American firefly Photinus pyralis.</title>
        <authorList>
            <consortium name="Photinus pyralis genome working group"/>
            <person name="Fallon T.R."/>
            <person name="Sander Lower S.E."/>
            <person name="Weng J.-K."/>
        </authorList>
    </citation>
    <scope>NUCLEOTIDE SEQUENCE</scope>
    <source>
        <strain evidence="2">TRF0915ILg1</strain>
        <tissue evidence="2">Whole body</tissue>
    </source>
</reference>
<dbReference type="AlphaFoldDB" id="A0A8K0DG41"/>
<comment type="caution">
    <text evidence="2">The sequence shown here is derived from an EMBL/GenBank/DDBJ whole genome shotgun (WGS) entry which is preliminary data.</text>
</comment>
<dbReference type="OrthoDB" id="8183300at2759"/>
<dbReference type="InterPro" id="IPR036846">
    <property type="entry name" value="GM2-AP_sf"/>
</dbReference>
<protein>
    <submittedName>
        <fullName evidence="2">Uncharacterized protein</fullName>
    </submittedName>
</protein>
<evidence type="ECO:0000313" key="3">
    <source>
        <dbReference type="Proteomes" id="UP000801492"/>
    </source>
</evidence>
<organism evidence="2 3">
    <name type="scientific">Ignelater luminosus</name>
    <name type="common">Cucubano</name>
    <name type="synonym">Pyrophorus luminosus</name>
    <dbReference type="NCBI Taxonomy" id="2038154"/>
    <lineage>
        <taxon>Eukaryota</taxon>
        <taxon>Metazoa</taxon>
        <taxon>Ecdysozoa</taxon>
        <taxon>Arthropoda</taxon>
        <taxon>Hexapoda</taxon>
        <taxon>Insecta</taxon>
        <taxon>Pterygota</taxon>
        <taxon>Neoptera</taxon>
        <taxon>Endopterygota</taxon>
        <taxon>Coleoptera</taxon>
        <taxon>Polyphaga</taxon>
        <taxon>Elateriformia</taxon>
        <taxon>Elateroidea</taxon>
        <taxon>Elateridae</taxon>
        <taxon>Agrypninae</taxon>
        <taxon>Pyrophorini</taxon>
        <taxon>Ignelater</taxon>
    </lineage>
</organism>
<name>A0A8K0DG41_IGNLU</name>
<evidence type="ECO:0000256" key="1">
    <source>
        <dbReference type="ARBA" id="ARBA00022729"/>
    </source>
</evidence>
<keyword evidence="3" id="KW-1185">Reference proteome</keyword>
<sequence>MIFTYEGMKCEGNKLWMNSTITVKEDILKEPKMSIKIERCENKENLDTCEHFYVYKTDKYCEVAEAKSAVWTPLYSSYVPEWKCPVKKGIYKATNAMIDVTAFLMVPFDSWFWRVNIKLNDKDTNRMITCVLVGAHITRQP</sequence>
<dbReference type="Gene3D" id="2.70.220.10">
    <property type="entry name" value="Ganglioside GM2 activator"/>
    <property type="match status" value="1"/>
</dbReference>
<keyword evidence="1" id="KW-0732">Signal</keyword>